<dbReference type="EMBL" id="MU826834">
    <property type="protein sequence ID" value="KAJ7372836.1"/>
    <property type="molecule type" value="Genomic_DNA"/>
</dbReference>
<name>A0A9X0CRJ5_9CNID</name>
<feature type="compositionally biased region" description="Basic residues" evidence="1">
    <location>
        <begin position="163"/>
        <end position="174"/>
    </location>
</feature>
<dbReference type="AlphaFoldDB" id="A0A9X0CRJ5"/>
<keyword evidence="3" id="KW-1185">Reference proteome</keyword>
<dbReference type="Proteomes" id="UP001163046">
    <property type="component" value="Unassembled WGS sequence"/>
</dbReference>
<gene>
    <name evidence="2" type="ORF">OS493_016759</name>
</gene>
<proteinExistence type="predicted"/>
<evidence type="ECO:0000256" key="1">
    <source>
        <dbReference type="SAM" id="MobiDB-lite"/>
    </source>
</evidence>
<reference evidence="2" key="1">
    <citation type="submission" date="2023-01" db="EMBL/GenBank/DDBJ databases">
        <title>Genome assembly of the deep-sea coral Lophelia pertusa.</title>
        <authorList>
            <person name="Herrera S."/>
            <person name="Cordes E."/>
        </authorList>
    </citation>
    <scope>NUCLEOTIDE SEQUENCE</scope>
    <source>
        <strain evidence="2">USNM1676648</strain>
        <tissue evidence="2">Polyp</tissue>
    </source>
</reference>
<accession>A0A9X0CRJ5</accession>
<organism evidence="2 3">
    <name type="scientific">Desmophyllum pertusum</name>
    <dbReference type="NCBI Taxonomy" id="174260"/>
    <lineage>
        <taxon>Eukaryota</taxon>
        <taxon>Metazoa</taxon>
        <taxon>Cnidaria</taxon>
        <taxon>Anthozoa</taxon>
        <taxon>Hexacorallia</taxon>
        <taxon>Scleractinia</taxon>
        <taxon>Caryophylliina</taxon>
        <taxon>Caryophylliidae</taxon>
        <taxon>Desmophyllum</taxon>
    </lineage>
</organism>
<evidence type="ECO:0000313" key="3">
    <source>
        <dbReference type="Proteomes" id="UP001163046"/>
    </source>
</evidence>
<sequence>MDQKWLDLLNHQMNFCLGLIAHATSSRCANEMVKASVLAHLGRVMGDARKSYEGFREICINIRQAPFSVPPGFARVEYKFTDVQLRNHLARKKNQQLGDVNARWLEFLQGEIPKSRKKKAENPEQVVEEGGGKELPTGTKKRKNASKSSESSVAAQVPQVKPLKIKKSRTKKPKTTATATVTSQSEQQLSPIDYQAMLQEHQLAQQKVLIEQQLTQQPEFQGFENLLF</sequence>
<comment type="caution">
    <text evidence="2">The sequence shown here is derived from an EMBL/GenBank/DDBJ whole genome shotgun (WGS) entry which is preliminary data.</text>
</comment>
<protein>
    <submittedName>
        <fullName evidence="2">Uncharacterized protein</fullName>
    </submittedName>
</protein>
<feature type="region of interest" description="Disordered" evidence="1">
    <location>
        <begin position="114"/>
        <end position="186"/>
    </location>
</feature>
<evidence type="ECO:0000313" key="2">
    <source>
        <dbReference type="EMBL" id="KAJ7372836.1"/>
    </source>
</evidence>